<comment type="caution">
    <text evidence="8">The sequence shown here is derived from an EMBL/GenBank/DDBJ whole genome shotgun (WGS) entry which is preliminary data.</text>
</comment>
<dbReference type="GO" id="GO:0016705">
    <property type="term" value="F:oxidoreductase activity, acting on paired donors, with incorporation or reduction of molecular oxygen"/>
    <property type="evidence" value="ECO:0007669"/>
    <property type="project" value="InterPro"/>
</dbReference>
<dbReference type="InterPro" id="IPR017972">
    <property type="entry name" value="Cyt_P450_CS"/>
</dbReference>
<evidence type="ECO:0000313" key="9">
    <source>
        <dbReference type="Proteomes" id="UP000186919"/>
    </source>
</evidence>
<dbReference type="SUPFAM" id="SSF48264">
    <property type="entry name" value="Cytochrome P450"/>
    <property type="match status" value="1"/>
</dbReference>
<keyword evidence="6 7" id="KW-0503">Monooxygenase</keyword>
<proteinExistence type="inferred from homology"/>
<evidence type="ECO:0000313" key="8">
    <source>
        <dbReference type="EMBL" id="OAT66590.1"/>
    </source>
</evidence>
<dbReference type="InterPro" id="IPR036396">
    <property type="entry name" value="Cyt_P450_sf"/>
</dbReference>
<evidence type="ECO:0000256" key="4">
    <source>
        <dbReference type="ARBA" id="ARBA00023002"/>
    </source>
</evidence>
<keyword evidence="4 7" id="KW-0560">Oxidoreductase</keyword>
<dbReference type="Gene3D" id="1.10.630.10">
    <property type="entry name" value="Cytochrome P450"/>
    <property type="match status" value="1"/>
</dbReference>
<dbReference type="GO" id="GO:0020037">
    <property type="term" value="F:heme binding"/>
    <property type="evidence" value="ECO:0007669"/>
    <property type="project" value="InterPro"/>
</dbReference>
<sequence>MTTVAELPYLAVEDPGFNEDPYGVIRPIQAKSPLARNHAGIELLSYQACRELLDKQDTTLDMSYLGRPMGIHDGRAHQFLKESFTSKNGPDNLKIRKAILPYYSPNRLMQFREGVRAKVRGMIEAAREDDVVDFAPIAQQLPSRMAAAMMGAPDSDWPRVDKVSSTALKLFTMDPANREEAVAGILDSEQYARELIELNRQDPGKDNFVQALLKAKDDGRLSDDEVVFTVSTMLQGSVDTTQAQLASMVVLFAQHPDQWRHVQDDPELIKNAVVEASRYYPTIWRFARFAVAGGAEVANVKVEEESTLFLSVLAANRDPSVFGETANEFNVTVERPRPPLNWGLGVHFCPGRHLSIMEMEETLRVLIEDYESIEMVKPMITRGAPDVIVVSEALLRLNRG</sequence>
<dbReference type="AlphaFoldDB" id="A0A179V3W2"/>
<dbReference type="PANTHER" id="PTHR46696:SF1">
    <property type="entry name" value="CYTOCHROME P450 YJIB-RELATED"/>
    <property type="match status" value="1"/>
</dbReference>
<dbReference type="InterPro" id="IPR002397">
    <property type="entry name" value="Cyt_P450_B"/>
</dbReference>
<accession>A0A179V3W2</accession>
<keyword evidence="3 7" id="KW-0479">Metal-binding</keyword>
<dbReference type="PROSITE" id="PS00086">
    <property type="entry name" value="CYTOCHROME_P450"/>
    <property type="match status" value="1"/>
</dbReference>
<evidence type="ECO:0000256" key="5">
    <source>
        <dbReference type="ARBA" id="ARBA00023004"/>
    </source>
</evidence>
<protein>
    <recommendedName>
        <fullName evidence="10">Cytochrome</fullName>
    </recommendedName>
</protein>
<dbReference type="Proteomes" id="UP000186919">
    <property type="component" value="Unassembled WGS sequence"/>
</dbReference>
<organism evidence="8 9">
    <name type="scientific">Mycobacteroides immunogenum</name>
    <dbReference type="NCBI Taxonomy" id="83262"/>
    <lineage>
        <taxon>Bacteria</taxon>
        <taxon>Bacillati</taxon>
        <taxon>Actinomycetota</taxon>
        <taxon>Actinomycetes</taxon>
        <taxon>Mycobacteriales</taxon>
        <taxon>Mycobacteriaceae</taxon>
        <taxon>Mycobacteroides</taxon>
    </lineage>
</organism>
<evidence type="ECO:0000256" key="2">
    <source>
        <dbReference type="ARBA" id="ARBA00022617"/>
    </source>
</evidence>
<dbReference type="PRINTS" id="PR00359">
    <property type="entry name" value="BP450"/>
</dbReference>
<keyword evidence="2 7" id="KW-0349">Heme</keyword>
<dbReference type="InterPro" id="IPR001128">
    <property type="entry name" value="Cyt_P450"/>
</dbReference>
<dbReference type="PANTHER" id="PTHR46696">
    <property type="entry name" value="P450, PUTATIVE (EUROFUNG)-RELATED"/>
    <property type="match status" value="1"/>
</dbReference>
<evidence type="ECO:0000256" key="7">
    <source>
        <dbReference type="RuleBase" id="RU000461"/>
    </source>
</evidence>
<evidence type="ECO:0000256" key="6">
    <source>
        <dbReference type="ARBA" id="ARBA00023033"/>
    </source>
</evidence>
<gene>
    <name evidence="8" type="ORF">AWB85_18000</name>
</gene>
<name>A0A179V3W2_9MYCO</name>
<keyword evidence="5 7" id="KW-0408">Iron</keyword>
<dbReference type="RefSeq" id="WP_064633657.1">
    <property type="nucleotide sequence ID" value="NZ_LQYE01000032.1"/>
</dbReference>
<evidence type="ECO:0008006" key="10">
    <source>
        <dbReference type="Google" id="ProtNLM"/>
    </source>
</evidence>
<evidence type="ECO:0000256" key="1">
    <source>
        <dbReference type="ARBA" id="ARBA00010617"/>
    </source>
</evidence>
<comment type="similarity">
    <text evidence="1 7">Belongs to the cytochrome P450 family.</text>
</comment>
<dbReference type="GO" id="GO:0005506">
    <property type="term" value="F:iron ion binding"/>
    <property type="evidence" value="ECO:0007669"/>
    <property type="project" value="InterPro"/>
</dbReference>
<dbReference type="GO" id="GO:0004497">
    <property type="term" value="F:monooxygenase activity"/>
    <property type="evidence" value="ECO:0007669"/>
    <property type="project" value="UniProtKB-KW"/>
</dbReference>
<dbReference type="EMBL" id="LQYE01000032">
    <property type="protein sequence ID" value="OAT66590.1"/>
    <property type="molecule type" value="Genomic_DNA"/>
</dbReference>
<evidence type="ECO:0000256" key="3">
    <source>
        <dbReference type="ARBA" id="ARBA00022723"/>
    </source>
</evidence>
<dbReference type="Pfam" id="PF00067">
    <property type="entry name" value="p450"/>
    <property type="match status" value="1"/>
</dbReference>
<reference evidence="8 9" key="1">
    <citation type="submission" date="2016-01" db="EMBL/GenBank/DDBJ databases">
        <title>Mycobacterium immunogenum strain CD11_6 genome sequencing and assembly.</title>
        <authorList>
            <person name="Kaur G."/>
            <person name="Nair G.R."/>
            <person name="Mayilraj S."/>
        </authorList>
    </citation>
    <scope>NUCLEOTIDE SEQUENCE [LARGE SCALE GENOMIC DNA]</scope>
    <source>
        <strain evidence="8 9">CD11-6</strain>
    </source>
</reference>